<evidence type="ECO:0000313" key="2">
    <source>
        <dbReference type="Proteomes" id="UP000468531"/>
    </source>
</evidence>
<sequence>MSEIRGAVRPFCVAIDYDDTFSTCPETWGKVIEVLRQAGARVFCVTFRRPDMVVTDFPGEVFYTAGRLKADFMHDLKQDVHVWVDDRPELIGENPERRRFREILNEAV</sequence>
<protein>
    <recommendedName>
        <fullName evidence="3">HAD family hydrolase</fullName>
    </recommendedName>
</protein>
<accession>A0A6P1B957</accession>
<proteinExistence type="predicted"/>
<keyword evidence="2" id="KW-1185">Reference proteome</keyword>
<reference evidence="1 2" key="1">
    <citation type="journal article" date="2020" name="Arch. Microbiol.">
        <title>Bradyrhizobium uaiense sp. nov., a new highly efficient cowpea symbiont.</title>
        <authorList>
            <person name="Cabral Michel D."/>
            <person name="Azarias Guimaraes A."/>
            <person name="Martins da Costa E."/>
            <person name="Soares de Carvalho T."/>
            <person name="Balsanelli E."/>
            <person name="Willems A."/>
            <person name="Maltempi de Souza E."/>
            <person name="de Souza Moreira F.M."/>
        </authorList>
    </citation>
    <scope>NUCLEOTIDE SEQUENCE [LARGE SCALE GENOMIC DNA]</scope>
    <source>
        <strain evidence="1 2">UFLA 03-164</strain>
    </source>
</reference>
<dbReference type="EMBL" id="VKHP01000006">
    <property type="protein sequence ID" value="NEU94804.1"/>
    <property type="molecule type" value="Genomic_DNA"/>
</dbReference>
<dbReference type="RefSeq" id="WP_163150464.1">
    <property type="nucleotide sequence ID" value="NZ_VKHP01000006.1"/>
</dbReference>
<name>A0A6P1B957_9BRAD</name>
<dbReference type="Proteomes" id="UP000468531">
    <property type="component" value="Unassembled WGS sequence"/>
</dbReference>
<evidence type="ECO:0008006" key="3">
    <source>
        <dbReference type="Google" id="ProtNLM"/>
    </source>
</evidence>
<gene>
    <name evidence="1" type="ORF">FNJ47_02920</name>
</gene>
<comment type="caution">
    <text evidence="1">The sequence shown here is derived from an EMBL/GenBank/DDBJ whole genome shotgun (WGS) entry which is preliminary data.</text>
</comment>
<organism evidence="1 2">
    <name type="scientific">Bradyrhizobium uaiense</name>
    <dbReference type="NCBI Taxonomy" id="2594946"/>
    <lineage>
        <taxon>Bacteria</taxon>
        <taxon>Pseudomonadati</taxon>
        <taxon>Pseudomonadota</taxon>
        <taxon>Alphaproteobacteria</taxon>
        <taxon>Hyphomicrobiales</taxon>
        <taxon>Nitrobacteraceae</taxon>
        <taxon>Bradyrhizobium</taxon>
    </lineage>
</organism>
<evidence type="ECO:0000313" key="1">
    <source>
        <dbReference type="EMBL" id="NEU94804.1"/>
    </source>
</evidence>
<dbReference type="AlphaFoldDB" id="A0A6P1B957"/>